<gene>
    <name evidence="3" type="ORF">DXV75_05465</name>
</gene>
<feature type="domain" description="Fe-S metabolism associated" evidence="2">
    <location>
        <begin position="17"/>
        <end position="133"/>
    </location>
</feature>
<dbReference type="PANTHER" id="PTHR43597">
    <property type="entry name" value="SULFUR ACCEPTOR PROTEIN CSDE"/>
    <property type="match status" value="1"/>
</dbReference>
<dbReference type="RefSeq" id="WP_115592379.1">
    <property type="nucleotide sequence ID" value="NZ_QRHA01000003.1"/>
</dbReference>
<evidence type="ECO:0000313" key="3">
    <source>
        <dbReference type="EMBL" id="RDV27477.1"/>
    </source>
</evidence>
<evidence type="ECO:0000256" key="1">
    <source>
        <dbReference type="ARBA" id="ARBA00010282"/>
    </source>
</evidence>
<name>A0A3D8MB87_9ALTE</name>
<protein>
    <submittedName>
        <fullName evidence="3">SufE family protein</fullName>
    </submittedName>
</protein>
<organism evidence="3 4">
    <name type="scientific">Alteromonas aestuariivivens</name>
    <dbReference type="NCBI Taxonomy" id="1938339"/>
    <lineage>
        <taxon>Bacteria</taxon>
        <taxon>Pseudomonadati</taxon>
        <taxon>Pseudomonadota</taxon>
        <taxon>Gammaproteobacteria</taxon>
        <taxon>Alteromonadales</taxon>
        <taxon>Alteromonadaceae</taxon>
        <taxon>Alteromonas/Salinimonas group</taxon>
        <taxon>Alteromonas</taxon>
    </lineage>
</organism>
<evidence type="ECO:0000313" key="4">
    <source>
        <dbReference type="Proteomes" id="UP000256561"/>
    </source>
</evidence>
<reference evidence="4" key="1">
    <citation type="submission" date="2018-08" db="EMBL/GenBank/DDBJ databases">
        <authorList>
            <person name="Zhang J."/>
            <person name="Du Z.-J."/>
        </authorList>
    </citation>
    <scope>NUCLEOTIDE SEQUENCE [LARGE SCALE GENOMIC DNA]</scope>
    <source>
        <strain evidence="4">KCTC 52655</strain>
    </source>
</reference>
<comment type="similarity">
    <text evidence="1">Belongs to the SufE family.</text>
</comment>
<sequence>MNTQNSAQDLLPLARAVANARGWDEVTRQLMIAGRQLNTPESWLCVEEYAVPGCESEVWLALSSESAAATIVAYSPSKIVRGVLAILLEKANHQALSQLKDTDFSAYLTEIGLARHLSQSRGNGIREVIKRLNGLVG</sequence>
<dbReference type="Gene3D" id="3.90.1010.10">
    <property type="match status" value="1"/>
</dbReference>
<dbReference type="OrthoDB" id="9799320at2"/>
<dbReference type="SUPFAM" id="SSF82649">
    <property type="entry name" value="SufE/NifU"/>
    <property type="match status" value="1"/>
</dbReference>
<dbReference type="Proteomes" id="UP000256561">
    <property type="component" value="Unassembled WGS sequence"/>
</dbReference>
<accession>A0A3D8MB87</accession>
<dbReference type="PANTHER" id="PTHR43597:SF5">
    <property type="entry name" value="SUFE-LIKE PROTEIN 2, CHLOROPLASTIC"/>
    <property type="match status" value="1"/>
</dbReference>
<dbReference type="AlphaFoldDB" id="A0A3D8MB87"/>
<proteinExistence type="inferred from homology"/>
<dbReference type="InterPro" id="IPR003808">
    <property type="entry name" value="Fe-S_metab-assoc_dom"/>
</dbReference>
<dbReference type="EMBL" id="QRHA01000003">
    <property type="protein sequence ID" value="RDV27477.1"/>
    <property type="molecule type" value="Genomic_DNA"/>
</dbReference>
<evidence type="ECO:0000259" key="2">
    <source>
        <dbReference type="Pfam" id="PF02657"/>
    </source>
</evidence>
<keyword evidence="4" id="KW-1185">Reference proteome</keyword>
<comment type="caution">
    <text evidence="3">The sequence shown here is derived from an EMBL/GenBank/DDBJ whole genome shotgun (WGS) entry which is preliminary data.</text>
</comment>
<dbReference type="Pfam" id="PF02657">
    <property type="entry name" value="SufE"/>
    <property type="match status" value="1"/>
</dbReference>